<feature type="domain" description="Ig-like" evidence="11">
    <location>
        <begin position="526"/>
        <end position="625"/>
    </location>
</feature>
<dbReference type="AlphaFoldDB" id="A0AAD4YAL7"/>
<dbReference type="GO" id="GO:0009617">
    <property type="term" value="P:response to bacterium"/>
    <property type="evidence" value="ECO:0007669"/>
    <property type="project" value="TreeGrafter"/>
</dbReference>
<dbReference type="InterPro" id="IPR036179">
    <property type="entry name" value="Ig-like_dom_sf"/>
</dbReference>
<feature type="domain" description="Ig-like" evidence="11">
    <location>
        <begin position="272"/>
        <end position="379"/>
    </location>
</feature>
<dbReference type="InterPro" id="IPR052051">
    <property type="entry name" value="TCR_complex_component"/>
</dbReference>
<evidence type="ECO:0000256" key="3">
    <source>
        <dbReference type="ARBA" id="ARBA00022729"/>
    </source>
</evidence>
<dbReference type="GO" id="GO:0002250">
    <property type="term" value="P:adaptive immune response"/>
    <property type="evidence" value="ECO:0007669"/>
    <property type="project" value="UniProtKB-KW"/>
</dbReference>
<dbReference type="SMART" id="SM00409">
    <property type="entry name" value="IG"/>
    <property type="match status" value="4"/>
</dbReference>
<dbReference type="InterPro" id="IPR013783">
    <property type="entry name" value="Ig-like_fold"/>
</dbReference>
<dbReference type="InterPro" id="IPR007110">
    <property type="entry name" value="Ig-like_dom"/>
</dbReference>
<dbReference type="PROSITE" id="PS50835">
    <property type="entry name" value="IG_LIKE"/>
    <property type="match status" value="3"/>
</dbReference>
<evidence type="ECO:0000256" key="1">
    <source>
        <dbReference type="ARBA" id="ARBA00004236"/>
    </source>
</evidence>
<evidence type="ECO:0000256" key="9">
    <source>
        <dbReference type="ARBA" id="ARBA00023180"/>
    </source>
</evidence>
<keyword evidence="3 10" id="KW-0732">Signal</keyword>
<reference evidence="12" key="1">
    <citation type="submission" date="2022-03" db="EMBL/GenBank/DDBJ databases">
        <title>Genomic analyses of argali, domestic sheep and their hybrids provide insights into chromosomal evolution, heterosis and genetic basis of agronomic traits.</title>
        <authorList>
            <person name="Li M."/>
        </authorList>
    </citation>
    <scope>NUCLEOTIDE SEQUENCE</scope>
    <source>
        <strain evidence="12">CAU-MHL-2022a</strain>
        <tissue evidence="12">Skin</tissue>
    </source>
</reference>
<keyword evidence="7" id="KW-1015">Disulfide bond</keyword>
<feature type="chain" id="PRO_5042232136" description="Ig-like domain-containing protein" evidence="10">
    <location>
        <begin position="20"/>
        <end position="625"/>
    </location>
</feature>
<gene>
    <name evidence="12" type="ORF">MG293_009323</name>
</gene>
<dbReference type="Pfam" id="PF07686">
    <property type="entry name" value="V-set"/>
    <property type="match status" value="3"/>
</dbReference>
<keyword evidence="2" id="KW-1003">Cell membrane</keyword>
<dbReference type="Gene3D" id="2.60.40.10">
    <property type="entry name" value="Immunoglobulins"/>
    <property type="match status" value="5"/>
</dbReference>
<keyword evidence="5" id="KW-1064">Adaptive immunity</keyword>
<dbReference type="SUPFAM" id="SSF48726">
    <property type="entry name" value="Immunoglobulin"/>
    <property type="match status" value="5"/>
</dbReference>
<evidence type="ECO:0000256" key="6">
    <source>
        <dbReference type="ARBA" id="ARBA00023136"/>
    </source>
</evidence>
<evidence type="ECO:0000256" key="5">
    <source>
        <dbReference type="ARBA" id="ARBA00023130"/>
    </source>
</evidence>
<sequence length="625" mass="70996">MLLIAPVLILWMQIPQVNAQQISQIPQFLFLQEGENFTTYCNSSSTLPNLQWYKQRPGESPVLLMILAKAGEVKTEQRLTGTMIDTKTTQPSSVDCAEGENVNLPCNHSTIGGDEYIHWYRQNPNQSPQYVIHGFRGTVNSSMASLTIASDRKSSTLVLPQVTLRDAAVYYCALREAHWDRRGCTCAASLVGRRGDTAGRAVTRANLESSRRRVREHNETKWKVDSYIPHEHETVYKTSVTNFCGVDRLPKICECFQTVIRFWMETRSGAAQKVTQDQPDITRQVEQSVTLNCLYEVSWYMDAYSIFWFKQLPRGQMIYLICQYSEDGNARDGRYSVNFQKADKSISLTISALQLEDTAKYFCALRELTVVEDQPNLITSERKIDKVKVCGSSVAQKVIQDPPDIPSRVGESVTLNCRYETSRSSYSIFWYKHLPSGEMIFLTRDGRYSINSARSQMNGQQIKHFPEFLLLQEGENFTTYCNSSSLLSSLQSYKQTPGGSPVLLMILAKSGEVKMQQRWTGSCVAQKVTQDQSDVSSQVGQSVTLNCRYETSWSAYYLYWYKQLPSGQMTYVIHQGSEVINAREDRYSVNFKKADKSISLTISALQLEDSAKYFCALCDSQCLKQ</sequence>
<dbReference type="Proteomes" id="UP001214576">
    <property type="component" value="Unassembled WGS sequence"/>
</dbReference>
<comment type="caution">
    <text evidence="12">The sequence shown here is derived from an EMBL/GenBank/DDBJ whole genome shotgun (WGS) entry which is preliminary data.</text>
</comment>
<evidence type="ECO:0000256" key="8">
    <source>
        <dbReference type="ARBA" id="ARBA00023170"/>
    </source>
</evidence>
<evidence type="ECO:0000256" key="2">
    <source>
        <dbReference type="ARBA" id="ARBA00022475"/>
    </source>
</evidence>
<dbReference type="InterPro" id="IPR003598">
    <property type="entry name" value="Ig_sub2"/>
</dbReference>
<keyword evidence="9" id="KW-0325">Glycoprotein</keyword>
<proteinExistence type="predicted"/>
<dbReference type="InterPro" id="IPR003599">
    <property type="entry name" value="Ig_sub"/>
</dbReference>
<evidence type="ECO:0000313" key="13">
    <source>
        <dbReference type="Proteomes" id="UP001214576"/>
    </source>
</evidence>
<feature type="signal peptide" evidence="10">
    <location>
        <begin position="1"/>
        <end position="19"/>
    </location>
</feature>
<name>A0AAD4YAL7_OVIAM</name>
<dbReference type="PANTHER" id="PTHR19433">
    <property type="entry name" value="T-CELL RECEPTOR ALPHA CHAIN V REGION-RELATED"/>
    <property type="match status" value="1"/>
</dbReference>
<organism evidence="12 13">
    <name type="scientific">Ovis ammon polii</name>
    <dbReference type="NCBI Taxonomy" id="230172"/>
    <lineage>
        <taxon>Eukaryota</taxon>
        <taxon>Metazoa</taxon>
        <taxon>Chordata</taxon>
        <taxon>Craniata</taxon>
        <taxon>Vertebrata</taxon>
        <taxon>Euteleostomi</taxon>
        <taxon>Mammalia</taxon>
        <taxon>Eutheria</taxon>
        <taxon>Laurasiatheria</taxon>
        <taxon>Artiodactyla</taxon>
        <taxon>Ruminantia</taxon>
        <taxon>Pecora</taxon>
        <taxon>Bovidae</taxon>
        <taxon>Caprinae</taxon>
        <taxon>Ovis</taxon>
    </lineage>
</organism>
<dbReference type="GO" id="GO:0005886">
    <property type="term" value="C:plasma membrane"/>
    <property type="evidence" value="ECO:0007669"/>
    <property type="project" value="UniProtKB-SubCell"/>
</dbReference>
<keyword evidence="6" id="KW-0472">Membrane</keyword>
<keyword evidence="8" id="KW-0675">Receptor</keyword>
<evidence type="ECO:0000256" key="7">
    <source>
        <dbReference type="ARBA" id="ARBA00023157"/>
    </source>
</evidence>
<dbReference type="PANTHER" id="PTHR19433:SF132">
    <property type="entry name" value="T CELL RECEPTOR ALPHA VARIABLE 26-1"/>
    <property type="match status" value="1"/>
</dbReference>
<evidence type="ECO:0000259" key="11">
    <source>
        <dbReference type="PROSITE" id="PS50835"/>
    </source>
</evidence>
<comment type="subcellular location">
    <subcellularLocation>
        <location evidence="1">Cell membrane</location>
    </subcellularLocation>
</comment>
<dbReference type="CDD" id="cd00099">
    <property type="entry name" value="IgV"/>
    <property type="match status" value="2"/>
</dbReference>
<evidence type="ECO:0000313" key="12">
    <source>
        <dbReference type="EMBL" id="KAI4540282.1"/>
    </source>
</evidence>
<accession>A0AAD4YAL7</accession>
<dbReference type="FunFam" id="2.60.40.10:FF:000878">
    <property type="entry name" value="T cell receptor alpha variable 38-1"/>
    <property type="match status" value="2"/>
</dbReference>
<evidence type="ECO:0000256" key="10">
    <source>
        <dbReference type="SAM" id="SignalP"/>
    </source>
</evidence>
<dbReference type="EMBL" id="JAKZEL010000009">
    <property type="protein sequence ID" value="KAI4540282.1"/>
    <property type="molecule type" value="Genomic_DNA"/>
</dbReference>
<keyword evidence="13" id="KW-1185">Reference proteome</keyword>
<protein>
    <recommendedName>
        <fullName evidence="11">Ig-like domain-containing protein</fullName>
    </recommendedName>
</protein>
<dbReference type="InterPro" id="IPR013106">
    <property type="entry name" value="Ig_V-set"/>
</dbReference>
<feature type="domain" description="Ig-like" evidence="11">
    <location>
        <begin position="61"/>
        <end position="191"/>
    </location>
</feature>
<evidence type="ECO:0000256" key="4">
    <source>
        <dbReference type="ARBA" id="ARBA00022859"/>
    </source>
</evidence>
<dbReference type="SMART" id="SM00408">
    <property type="entry name" value="IGc2"/>
    <property type="match status" value="3"/>
</dbReference>
<dbReference type="SMART" id="SM00406">
    <property type="entry name" value="IGv"/>
    <property type="match status" value="3"/>
</dbReference>
<keyword evidence="4" id="KW-0391">Immunity</keyword>